<evidence type="ECO:0000256" key="1">
    <source>
        <dbReference type="SAM" id="MobiDB-lite"/>
    </source>
</evidence>
<feature type="compositionally biased region" description="Polar residues" evidence="1">
    <location>
        <begin position="31"/>
        <end position="45"/>
    </location>
</feature>
<evidence type="ECO:0000313" key="3">
    <source>
        <dbReference type="Proteomes" id="UP000436088"/>
    </source>
</evidence>
<accession>A0A6A2XGT9</accession>
<protein>
    <submittedName>
        <fullName evidence="2">Uncharacterized protein</fullName>
    </submittedName>
</protein>
<dbReference type="EMBL" id="VEPZ02001413">
    <property type="protein sequence ID" value="KAE8674712.1"/>
    <property type="molecule type" value="Genomic_DNA"/>
</dbReference>
<keyword evidence="3" id="KW-1185">Reference proteome</keyword>
<comment type="caution">
    <text evidence="2">The sequence shown here is derived from an EMBL/GenBank/DDBJ whole genome shotgun (WGS) entry which is preliminary data.</text>
</comment>
<name>A0A6A2XGT9_HIBSY</name>
<feature type="compositionally biased region" description="Acidic residues" evidence="1">
    <location>
        <begin position="15"/>
        <end position="25"/>
    </location>
</feature>
<gene>
    <name evidence="2" type="ORF">F3Y22_tig00111721pilonHSYRG00123</name>
</gene>
<feature type="compositionally biased region" description="Basic and acidic residues" evidence="1">
    <location>
        <begin position="46"/>
        <end position="69"/>
    </location>
</feature>
<evidence type="ECO:0000313" key="2">
    <source>
        <dbReference type="EMBL" id="KAE8674712.1"/>
    </source>
</evidence>
<organism evidence="2 3">
    <name type="scientific">Hibiscus syriacus</name>
    <name type="common">Rose of Sharon</name>
    <dbReference type="NCBI Taxonomy" id="106335"/>
    <lineage>
        <taxon>Eukaryota</taxon>
        <taxon>Viridiplantae</taxon>
        <taxon>Streptophyta</taxon>
        <taxon>Embryophyta</taxon>
        <taxon>Tracheophyta</taxon>
        <taxon>Spermatophyta</taxon>
        <taxon>Magnoliopsida</taxon>
        <taxon>eudicotyledons</taxon>
        <taxon>Gunneridae</taxon>
        <taxon>Pentapetalae</taxon>
        <taxon>rosids</taxon>
        <taxon>malvids</taxon>
        <taxon>Malvales</taxon>
        <taxon>Malvaceae</taxon>
        <taxon>Malvoideae</taxon>
        <taxon>Hibiscus</taxon>
    </lineage>
</organism>
<proteinExistence type="predicted"/>
<dbReference type="AlphaFoldDB" id="A0A6A2XGT9"/>
<sequence length="252" mass="28725">MSDGSLLPLKGNTEENGEETMETDGGDMKNWMSSVQQRNSDSNNVDPDKKSNTVPELKPRSEEQGEDLSKNPMEFCNKKSKGGAFVPFKEHTLLYMHNRIKSSFRQSHITDTRTNTTSSRILGNKGGVGRLSFIEDLLRHFNSLEAHKVRPFQQQTTPRQLPSQPEEAIEETQELKEVEREGTQASDVVLTKLSKKMRKSASLLSLFSHFEEEFIVETRRPATVREGKGSNPPYCRFRINTPQFMITPSERF</sequence>
<reference evidence="2" key="1">
    <citation type="submission" date="2019-09" db="EMBL/GenBank/DDBJ databases">
        <title>Draft genome information of white flower Hibiscus syriacus.</title>
        <authorList>
            <person name="Kim Y.-M."/>
        </authorList>
    </citation>
    <scope>NUCLEOTIDE SEQUENCE [LARGE SCALE GENOMIC DNA]</scope>
    <source>
        <strain evidence="2">YM2019G1</strain>
    </source>
</reference>
<feature type="region of interest" description="Disordered" evidence="1">
    <location>
        <begin position="1"/>
        <end position="73"/>
    </location>
</feature>
<dbReference type="Proteomes" id="UP000436088">
    <property type="component" value="Unassembled WGS sequence"/>
</dbReference>